<keyword evidence="11" id="KW-1185">Reference proteome</keyword>
<keyword evidence="4 8" id="KW-0802">TPR repeat</keyword>
<dbReference type="InterPro" id="IPR011990">
    <property type="entry name" value="TPR-like_helical_dom_sf"/>
</dbReference>
<gene>
    <name evidence="10" type="ORF">P9H32_03535</name>
</gene>
<sequence length="911" mass="101556">MRLTQTLLFFLLLYAPLVGSAGQPSVLADELTGILNTIPSDSIRVDYPGNHSVFPPDIVAPTFIWHDQTPTTNWMIFVKGTDGNVYRFRSDGAQQPPKIDPDAISEANAHYRPSAYAQSARHWTPDEAAWENIKKTSLGKEVDIYISGIPDAPNADPTSLGHVRISISTVPVGAPIFYRDVPLMPSKNNSGKISPLSKDLMHVMKWRLRDISKPEAPVVLQDMPTCANCHSFSTDGKTLGMDMDGPNGDKGAYGIVPVEKNVVIENQDIISWNTYEDTPDGHMNFGLFSQISPDGRYVVSTLNEDTFVVNYPNFGFLQSFYPTRGILVVYDRETGRMFPLPGADDPRFVQTNAVWSLDGTELVFSRAPAQDAFASLKIPAFAGDDGEPDIQYDLYRIPFNKGKGGKALPVEGASNNGKSNSFAKFSPNGKWIVYVQAARGQLMRPDSKLYIIPANGGIAREMNCNLTPMNSWHSWSPNSRWLVFSSKGMGPFTKMFLTHIDENGVDTPAILIPDSTAANRAVNIPEFVNGEVDAIEKISAPSQESYKLYKQSKLFADQDQLDRALETINQSLALNPYYAKGHYRKGTILLQMNQTDEALSCFIAANKYDPEMAEAYDFVIYYYMQNEGIDKAIDYMTDLLNRIPVNPLAEKTLADLYLRRGDHSLAIQHYINAAQSKRYPADFYGHIGSSLLKLGAYEEARIRFERALEIDPDNADVIYNLGIYYQKTGYFEKATALFRQAVELDSNSGAHYDLGVLAMNENHLDAAAFHFKKFLQKRPKVTVARTKLASIYYMQGKQHESAVQYEMILDEDPENISALLLLSKIYATSANPQIAHPERAITLSKRGCELTVYKQPVYLDSLAVAYASAGRYSDAVTMSEKALQHISGTNNPSLLHHVQNNISLFKSRLEQ</sequence>
<evidence type="ECO:0000256" key="5">
    <source>
        <dbReference type="ARBA" id="ARBA00022989"/>
    </source>
</evidence>
<dbReference type="EMBL" id="JARVCO010000002">
    <property type="protein sequence ID" value="MDZ8117688.1"/>
    <property type="molecule type" value="Genomic_DNA"/>
</dbReference>
<feature type="repeat" description="TPR" evidence="8">
    <location>
        <begin position="715"/>
        <end position="748"/>
    </location>
</feature>
<keyword evidence="2" id="KW-0812">Transmembrane</keyword>
<evidence type="ECO:0000256" key="2">
    <source>
        <dbReference type="ARBA" id="ARBA00022692"/>
    </source>
</evidence>
<dbReference type="RefSeq" id="WP_322607486.1">
    <property type="nucleotide sequence ID" value="NZ_JARVCO010000002.1"/>
</dbReference>
<evidence type="ECO:0000256" key="9">
    <source>
        <dbReference type="SAM" id="SignalP"/>
    </source>
</evidence>
<dbReference type="Pfam" id="PF07676">
    <property type="entry name" value="PD40"/>
    <property type="match status" value="1"/>
</dbReference>
<feature type="chain" id="PRO_5047023442" evidence="9">
    <location>
        <begin position="22"/>
        <end position="911"/>
    </location>
</feature>
<dbReference type="Proteomes" id="UP001290861">
    <property type="component" value="Unassembled WGS sequence"/>
</dbReference>
<dbReference type="Pfam" id="PF13374">
    <property type="entry name" value="TPR_10"/>
    <property type="match status" value="1"/>
</dbReference>
<evidence type="ECO:0000313" key="11">
    <source>
        <dbReference type="Proteomes" id="UP001290861"/>
    </source>
</evidence>
<dbReference type="PANTHER" id="PTHR46208:SF1">
    <property type="entry name" value="MITOCHONDRIAL IMPORT RECEPTOR SUBUNIT TOM70"/>
    <property type="match status" value="1"/>
</dbReference>
<dbReference type="SUPFAM" id="SSF48452">
    <property type="entry name" value="TPR-like"/>
    <property type="match status" value="2"/>
</dbReference>
<dbReference type="Gene3D" id="2.120.10.30">
    <property type="entry name" value="TolB, C-terminal domain"/>
    <property type="match status" value="1"/>
</dbReference>
<dbReference type="SUPFAM" id="SSF82171">
    <property type="entry name" value="DPP6 N-terminal domain-like"/>
    <property type="match status" value="1"/>
</dbReference>
<dbReference type="Pfam" id="PF13414">
    <property type="entry name" value="TPR_11"/>
    <property type="match status" value="1"/>
</dbReference>
<evidence type="ECO:0000256" key="6">
    <source>
        <dbReference type="ARBA" id="ARBA00023136"/>
    </source>
</evidence>
<evidence type="ECO:0000256" key="4">
    <source>
        <dbReference type="ARBA" id="ARBA00022803"/>
    </source>
</evidence>
<evidence type="ECO:0000256" key="8">
    <source>
        <dbReference type="PROSITE-ProRule" id="PRU00339"/>
    </source>
</evidence>
<dbReference type="InterPro" id="IPR011659">
    <property type="entry name" value="WD40"/>
</dbReference>
<dbReference type="PROSITE" id="PS50005">
    <property type="entry name" value="TPR"/>
    <property type="match status" value="4"/>
</dbReference>
<feature type="repeat" description="TPR" evidence="8">
    <location>
        <begin position="681"/>
        <end position="714"/>
    </location>
</feature>
<name>A0ABU5MU69_9BACT</name>
<comment type="caution">
    <text evidence="10">The sequence shown here is derived from an EMBL/GenBank/DDBJ whole genome shotgun (WGS) entry which is preliminary data.</text>
</comment>
<keyword evidence="6" id="KW-0472">Membrane</keyword>
<evidence type="ECO:0000256" key="7">
    <source>
        <dbReference type="ARBA" id="ARBA00038030"/>
    </source>
</evidence>
<keyword evidence="9" id="KW-0732">Signal</keyword>
<reference evidence="10 11" key="1">
    <citation type="journal article" date="2024" name="Appl. Environ. Microbiol.">
        <title>Pontiella agarivorans sp. nov., a novel marine anaerobic bacterium capable of degrading macroalgal polysaccharides and fixing nitrogen.</title>
        <authorList>
            <person name="Liu N."/>
            <person name="Kivenson V."/>
            <person name="Peng X."/>
            <person name="Cui Z."/>
            <person name="Lankiewicz T.S."/>
            <person name="Gosselin K.M."/>
            <person name="English C.J."/>
            <person name="Blair E.M."/>
            <person name="O'Malley M.A."/>
            <person name="Valentine D.L."/>
        </authorList>
    </citation>
    <scope>NUCLEOTIDE SEQUENCE [LARGE SCALE GENOMIC DNA]</scope>
    <source>
        <strain evidence="10 11">NLcol2</strain>
    </source>
</reference>
<dbReference type="InterPro" id="IPR011042">
    <property type="entry name" value="6-blade_b-propeller_TolB-like"/>
</dbReference>
<feature type="signal peptide" evidence="9">
    <location>
        <begin position="1"/>
        <end position="21"/>
    </location>
</feature>
<proteinExistence type="inferred from homology"/>
<feature type="repeat" description="TPR" evidence="8">
    <location>
        <begin position="545"/>
        <end position="578"/>
    </location>
</feature>
<keyword evidence="5" id="KW-1133">Transmembrane helix</keyword>
<organism evidence="10 11">
    <name type="scientific">Pontiella agarivorans</name>
    <dbReference type="NCBI Taxonomy" id="3038953"/>
    <lineage>
        <taxon>Bacteria</taxon>
        <taxon>Pseudomonadati</taxon>
        <taxon>Kiritimatiellota</taxon>
        <taxon>Kiritimatiellia</taxon>
        <taxon>Kiritimatiellales</taxon>
        <taxon>Pontiellaceae</taxon>
        <taxon>Pontiella</taxon>
    </lineage>
</organism>
<evidence type="ECO:0000313" key="10">
    <source>
        <dbReference type="EMBL" id="MDZ8117688.1"/>
    </source>
</evidence>
<dbReference type="InterPro" id="IPR019734">
    <property type="entry name" value="TPR_rpt"/>
</dbReference>
<comment type="subcellular location">
    <subcellularLocation>
        <location evidence="1">Membrane</location>
        <topology evidence="1">Single-pass membrane protein</topology>
    </subcellularLocation>
</comment>
<keyword evidence="3" id="KW-0677">Repeat</keyword>
<feature type="repeat" description="TPR" evidence="8">
    <location>
        <begin position="579"/>
        <end position="612"/>
    </location>
</feature>
<evidence type="ECO:0000256" key="1">
    <source>
        <dbReference type="ARBA" id="ARBA00004167"/>
    </source>
</evidence>
<dbReference type="SMART" id="SM00028">
    <property type="entry name" value="TPR"/>
    <property type="match status" value="8"/>
</dbReference>
<accession>A0ABU5MU69</accession>
<comment type="similarity">
    <text evidence="7">Belongs to the Tom70 family.</text>
</comment>
<dbReference type="PANTHER" id="PTHR46208">
    <property type="entry name" value="MITOCHONDRIAL IMPORT RECEPTOR SUBUNIT TOM70"/>
    <property type="match status" value="1"/>
</dbReference>
<dbReference type="Gene3D" id="1.25.40.10">
    <property type="entry name" value="Tetratricopeptide repeat domain"/>
    <property type="match status" value="2"/>
</dbReference>
<dbReference type="PROSITE" id="PS50293">
    <property type="entry name" value="TPR_REGION"/>
    <property type="match status" value="2"/>
</dbReference>
<evidence type="ECO:0000256" key="3">
    <source>
        <dbReference type="ARBA" id="ARBA00022737"/>
    </source>
</evidence>
<protein>
    <submittedName>
        <fullName evidence="10">Tetratricopeptide repeat protein</fullName>
    </submittedName>
</protein>
<dbReference type="Pfam" id="PF13181">
    <property type="entry name" value="TPR_8"/>
    <property type="match status" value="1"/>
</dbReference>